<feature type="chain" id="PRO_5008149665" evidence="1">
    <location>
        <begin position="18"/>
        <end position="221"/>
    </location>
</feature>
<sequence>LRLAVFADACAIALAACAYLFTEIVPHNGKIKNAIDQVNSYNSKIRDECHHDRMPPGKLDRRCLTSALGKLCKIYIFSDSQIALSWLGINSHHAKLGRLVENRLQEIRRISEALQLQGISLEFRHVPTTDNSADAGTRGLTSEQLKNHSWWTGPEFLLSPEDQWTSAVHPLNTDSSHKEAPVVVTFTQEHPSSSESTSMPISSVIDCARFSSFTAAKGQHW</sequence>
<feature type="signal peptide" evidence="1">
    <location>
        <begin position="1"/>
        <end position="17"/>
    </location>
</feature>
<dbReference type="WBParaSite" id="HPBE_0001735901-mRNA-1">
    <property type="protein sequence ID" value="HPBE_0001735901-mRNA-1"/>
    <property type="gene ID" value="HPBE_0001735901"/>
</dbReference>
<keyword evidence="1" id="KW-0732">Signal</keyword>
<dbReference type="Proteomes" id="UP000050761">
    <property type="component" value="Unassembled WGS sequence"/>
</dbReference>
<evidence type="ECO:0000256" key="1">
    <source>
        <dbReference type="SAM" id="SignalP"/>
    </source>
</evidence>
<evidence type="ECO:0000313" key="3">
    <source>
        <dbReference type="WBParaSite" id="HPBE_0001735901-mRNA-1"/>
    </source>
</evidence>
<reference evidence="3" key="1">
    <citation type="submission" date="2019-09" db="UniProtKB">
        <authorList>
            <consortium name="WormBaseParasite"/>
        </authorList>
    </citation>
    <scope>IDENTIFICATION</scope>
</reference>
<dbReference type="PANTHER" id="PTHR47331:SF1">
    <property type="entry name" value="GAG-LIKE PROTEIN"/>
    <property type="match status" value="1"/>
</dbReference>
<evidence type="ECO:0000313" key="2">
    <source>
        <dbReference type="Proteomes" id="UP000050761"/>
    </source>
</evidence>
<dbReference type="AlphaFoldDB" id="A0A183G6M2"/>
<proteinExistence type="predicted"/>
<organism evidence="2 3">
    <name type="scientific">Heligmosomoides polygyrus</name>
    <name type="common">Parasitic roundworm</name>
    <dbReference type="NCBI Taxonomy" id="6339"/>
    <lineage>
        <taxon>Eukaryota</taxon>
        <taxon>Metazoa</taxon>
        <taxon>Ecdysozoa</taxon>
        <taxon>Nematoda</taxon>
        <taxon>Chromadorea</taxon>
        <taxon>Rhabditida</taxon>
        <taxon>Rhabditina</taxon>
        <taxon>Rhabditomorpha</taxon>
        <taxon>Strongyloidea</taxon>
        <taxon>Heligmosomidae</taxon>
        <taxon>Heligmosomoides</taxon>
    </lineage>
</organism>
<name>A0A183G6M2_HELPZ</name>
<protein>
    <submittedName>
        <fullName evidence="3">RNase H domain-containing protein</fullName>
    </submittedName>
</protein>
<dbReference type="PANTHER" id="PTHR47331">
    <property type="entry name" value="PHD-TYPE DOMAIN-CONTAINING PROTEIN"/>
    <property type="match status" value="1"/>
</dbReference>
<accession>A0A183G6M2</accession>
<keyword evidence="2" id="KW-1185">Reference proteome</keyword>